<keyword evidence="1" id="KW-1185">Reference proteome</keyword>
<evidence type="ECO:0000313" key="2">
    <source>
        <dbReference type="WBParaSite" id="ALUE_0002019901-mRNA-1"/>
    </source>
</evidence>
<organism evidence="1 2">
    <name type="scientific">Ascaris lumbricoides</name>
    <name type="common">Giant roundworm</name>
    <dbReference type="NCBI Taxonomy" id="6252"/>
    <lineage>
        <taxon>Eukaryota</taxon>
        <taxon>Metazoa</taxon>
        <taxon>Ecdysozoa</taxon>
        <taxon>Nematoda</taxon>
        <taxon>Chromadorea</taxon>
        <taxon>Rhabditida</taxon>
        <taxon>Spirurina</taxon>
        <taxon>Ascaridomorpha</taxon>
        <taxon>Ascaridoidea</taxon>
        <taxon>Ascarididae</taxon>
        <taxon>Ascaris</taxon>
    </lineage>
</organism>
<evidence type="ECO:0000313" key="1">
    <source>
        <dbReference type="Proteomes" id="UP000036681"/>
    </source>
</evidence>
<dbReference type="WBParaSite" id="ALUE_0002019901-mRNA-1">
    <property type="protein sequence ID" value="ALUE_0002019901-mRNA-1"/>
    <property type="gene ID" value="ALUE_0002019901"/>
</dbReference>
<reference evidence="2" key="1">
    <citation type="submission" date="2017-02" db="UniProtKB">
        <authorList>
            <consortium name="WormBaseParasite"/>
        </authorList>
    </citation>
    <scope>IDENTIFICATION</scope>
</reference>
<protein>
    <submittedName>
        <fullName evidence="2">Uncharacterized protein</fullName>
    </submittedName>
</protein>
<dbReference type="AlphaFoldDB" id="A0A0M3IN71"/>
<dbReference type="Proteomes" id="UP000036681">
    <property type="component" value="Unplaced"/>
</dbReference>
<sequence>MTQNSEALCDTDNSPAICQVPANSCISMLRVYTNSVIQSNHSNLRLRCSSVSTAVPASPRLCRRKSRRTPQFECTPLRQFRVRLMREFALHCPEFKRSFQGHLVMHVMEISEMSSERKVQPKTPHPDKGVAAITGTALLLAA</sequence>
<accession>A0A0M3IN71</accession>
<proteinExistence type="predicted"/>
<name>A0A0M3IN71_ASCLU</name>